<evidence type="ECO:0000313" key="1">
    <source>
        <dbReference type="EMBL" id="SFZ88676.1"/>
    </source>
</evidence>
<protein>
    <submittedName>
        <fullName evidence="1">Uncharacterized protein</fullName>
    </submittedName>
</protein>
<accession>A0A1K2I8W3</accession>
<gene>
    <name evidence="1" type="ORF">LREN565_1789</name>
</gene>
<name>A0A1K2I8W3_9LACO</name>
<dbReference type="AlphaFoldDB" id="A0A1K2I8W3"/>
<sequence>MIDYFYTRQNIIWHFATDFLHYMQKNSFKEPHRLVLDNVLLGNVINVALAYYLFDGRIPTLSRIANFKRHILTGGYDYGQLYQDINNYFAQLPTEFSTFKGDQHQMIQALYHLLLPVYTKYKHDYHIRIGLMIPGDSMVYQHYLDLYQGFNYMDVEPYAAHAFKQYDLIFTSSFSFYLKAKDPRVIYFHQGAEQSEIMPLLKARDYYLKKFPALPEIGAIY</sequence>
<reference evidence="1" key="1">
    <citation type="submission" date="2016-11" db="EMBL/GenBank/DDBJ databases">
        <authorList>
            <person name="Jaros S."/>
            <person name="Januszkiewicz K."/>
            <person name="Wedrychowicz H."/>
        </authorList>
    </citation>
    <scope>NUCLEOTIDE SEQUENCE</scope>
    <source>
        <strain evidence="1">ACA-DC 565</strain>
    </source>
</reference>
<proteinExistence type="predicted"/>
<dbReference type="EMBL" id="LT634362">
    <property type="protein sequence ID" value="SFZ88676.1"/>
    <property type="molecule type" value="Genomic_DNA"/>
</dbReference>
<organism evidence="1">
    <name type="scientific">Loigolactobacillus rennini</name>
    <dbReference type="NCBI Taxonomy" id="238013"/>
    <lineage>
        <taxon>Bacteria</taxon>
        <taxon>Bacillati</taxon>
        <taxon>Bacillota</taxon>
        <taxon>Bacilli</taxon>
        <taxon>Lactobacillales</taxon>
        <taxon>Lactobacillaceae</taxon>
        <taxon>Loigolactobacillus</taxon>
    </lineage>
</organism>